<proteinExistence type="predicted"/>
<feature type="signal peptide" evidence="3">
    <location>
        <begin position="1"/>
        <end position="20"/>
    </location>
</feature>
<accession>A0ABW9RIF4</accession>
<sequence length="185" mass="20164">MKRTLLTVIIVAAVASFASAQTEQGRILAGGSFSMEFENNKVETGSTTVDRGNTFSASFNPNVGYFFVDGLAVGLELGITSSTFKADQSDYEERYSSLSFGPFVKYYHKSNFFGLGSFGVGSAKNEIDDNGTSEVKYGLFNWRLGAGYAVFLNDNVSLEPMLSYGSDRRKNKDADPEVTVIDNDL</sequence>
<dbReference type="Gene3D" id="2.40.160.20">
    <property type="match status" value="1"/>
</dbReference>
<dbReference type="EMBL" id="SMLW01000315">
    <property type="protein sequence ID" value="MTI23843.1"/>
    <property type="molecule type" value="Genomic_DNA"/>
</dbReference>
<evidence type="ECO:0000313" key="5">
    <source>
        <dbReference type="EMBL" id="MTI23843.1"/>
    </source>
</evidence>
<comment type="caution">
    <text evidence="5">The sequence shown here is derived from an EMBL/GenBank/DDBJ whole genome shotgun (WGS) entry which is preliminary data.</text>
</comment>
<evidence type="ECO:0000259" key="4">
    <source>
        <dbReference type="Pfam" id="PF13505"/>
    </source>
</evidence>
<feature type="compositionally biased region" description="Basic and acidic residues" evidence="2">
    <location>
        <begin position="166"/>
        <end position="175"/>
    </location>
</feature>
<gene>
    <name evidence="5" type="ORF">E1163_02660</name>
</gene>
<dbReference type="SUPFAM" id="SSF103515">
    <property type="entry name" value="Autotransporter"/>
    <property type="match status" value="1"/>
</dbReference>
<organism evidence="5 6">
    <name type="scientific">Fulvivirga kasyanovii</name>
    <dbReference type="NCBI Taxonomy" id="396812"/>
    <lineage>
        <taxon>Bacteria</taxon>
        <taxon>Pseudomonadati</taxon>
        <taxon>Bacteroidota</taxon>
        <taxon>Cytophagia</taxon>
        <taxon>Cytophagales</taxon>
        <taxon>Fulvivirgaceae</taxon>
        <taxon>Fulvivirga</taxon>
    </lineage>
</organism>
<feature type="region of interest" description="Disordered" evidence="2">
    <location>
        <begin position="166"/>
        <end position="185"/>
    </location>
</feature>
<evidence type="ECO:0000256" key="3">
    <source>
        <dbReference type="SAM" id="SignalP"/>
    </source>
</evidence>
<feature type="domain" description="Outer membrane protein beta-barrel" evidence="4">
    <location>
        <begin position="9"/>
        <end position="164"/>
    </location>
</feature>
<evidence type="ECO:0000256" key="2">
    <source>
        <dbReference type="SAM" id="MobiDB-lite"/>
    </source>
</evidence>
<keyword evidence="6" id="KW-1185">Reference proteome</keyword>
<name>A0ABW9RIF4_9BACT</name>
<keyword evidence="1 3" id="KW-0732">Signal</keyword>
<dbReference type="Proteomes" id="UP000798808">
    <property type="component" value="Unassembled WGS sequence"/>
</dbReference>
<feature type="non-terminal residue" evidence="5">
    <location>
        <position position="185"/>
    </location>
</feature>
<dbReference type="InterPro" id="IPR027385">
    <property type="entry name" value="Beta-barrel_OMP"/>
</dbReference>
<evidence type="ECO:0000256" key="1">
    <source>
        <dbReference type="ARBA" id="ARBA00022729"/>
    </source>
</evidence>
<protein>
    <recommendedName>
        <fullName evidence="4">Outer membrane protein beta-barrel domain-containing protein</fullName>
    </recommendedName>
</protein>
<dbReference type="Pfam" id="PF13505">
    <property type="entry name" value="OMP_b-brl"/>
    <property type="match status" value="1"/>
</dbReference>
<reference evidence="5 6" key="1">
    <citation type="submission" date="2019-02" db="EMBL/GenBank/DDBJ databases">
        <authorList>
            <person name="Goldberg S.R."/>
            <person name="Haltli B.A."/>
            <person name="Correa H."/>
            <person name="Russell K.G."/>
        </authorList>
    </citation>
    <scope>NUCLEOTIDE SEQUENCE [LARGE SCALE GENOMIC DNA]</scope>
    <source>
        <strain evidence="5 6">JCM 16186</strain>
    </source>
</reference>
<dbReference type="InterPro" id="IPR036709">
    <property type="entry name" value="Autotransporte_beta_dom_sf"/>
</dbReference>
<feature type="chain" id="PRO_5047071603" description="Outer membrane protein beta-barrel domain-containing protein" evidence="3">
    <location>
        <begin position="21"/>
        <end position="185"/>
    </location>
</feature>
<evidence type="ECO:0000313" key="6">
    <source>
        <dbReference type="Proteomes" id="UP000798808"/>
    </source>
</evidence>
<dbReference type="RefSeq" id="WP_155169197.1">
    <property type="nucleotide sequence ID" value="NZ_SMLW01000315.1"/>
</dbReference>